<evidence type="ECO:0000313" key="3">
    <source>
        <dbReference type="EMBL" id="EHJ12709.1"/>
    </source>
</evidence>
<organism evidence="3 4">
    <name type="scientific">Crocosphaera watsonii WH 0003</name>
    <dbReference type="NCBI Taxonomy" id="423471"/>
    <lineage>
        <taxon>Bacteria</taxon>
        <taxon>Bacillati</taxon>
        <taxon>Cyanobacteriota</taxon>
        <taxon>Cyanophyceae</taxon>
        <taxon>Oscillatoriophycideae</taxon>
        <taxon>Chroococcales</taxon>
        <taxon>Aphanothecaceae</taxon>
        <taxon>Crocosphaera</taxon>
    </lineage>
</organism>
<dbReference type="EMBL" id="AESD01000384">
    <property type="protein sequence ID" value="EHJ12709.1"/>
    <property type="molecule type" value="Genomic_DNA"/>
</dbReference>
<sequence length="184" mass="20251">MMTRWLFSSLVLGLLSPLITTNSLTVSAETQPIAYKMAQPCNNCLHLVPSGISNQQKNPIYFLRVYHQGQLLYTFETVAGRHFTQNRNRHQAGTEAPLPDGNYGISSHSVPGTLVEVGGRFLPVYPRFSTGRTALGIHYDPSYNKGNGEDGTAGCIGLSSRQNFATLLSFVETHKPQLLIVDIQ</sequence>
<protein>
    <recommendedName>
        <fullName evidence="2">L,D-TPase catalytic domain-containing protein</fullName>
    </recommendedName>
</protein>
<feature type="chain" id="PRO_5003479128" description="L,D-TPase catalytic domain-containing protein" evidence="1">
    <location>
        <begin position="29"/>
        <end position="184"/>
    </location>
</feature>
<dbReference type="AlphaFoldDB" id="G5J570"/>
<keyword evidence="1" id="KW-0732">Signal</keyword>
<dbReference type="Proteomes" id="UP000003477">
    <property type="component" value="Unassembled WGS sequence"/>
</dbReference>
<feature type="signal peptide" evidence="1">
    <location>
        <begin position="1"/>
        <end position="28"/>
    </location>
</feature>
<name>G5J570_CROWT</name>
<gene>
    <name evidence="3" type="ORF">CWATWH0003_2635</name>
</gene>
<comment type="caution">
    <text evidence="3">The sequence shown here is derived from an EMBL/GenBank/DDBJ whole genome shotgun (WGS) entry which is preliminary data.</text>
</comment>
<dbReference type="PATRIC" id="fig|423471.3.peg.2481"/>
<accession>G5J570</accession>
<evidence type="ECO:0000259" key="2">
    <source>
        <dbReference type="Pfam" id="PF03734"/>
    </source>
</evidence>
<reference evidence="3 4" key="1">
    <citation type="journal article" date="2011" name="Front. Microbiol.">
        <title>Two Strains of Crocosphaera watsonii with Highly Conserved Genomes are Distinguished by Strain-Specific Features.</title>
        <authorList>
            <person name="Bench S.R."/>
            <person name="Ilikchyan I.N."/>
            <person name="Tripp H.J."/>
            <person name="Zehr J.P."/>
        </authorList>
    </citation>
    <scope>NUCLEOTIDE SEQUENCE [LARGE SCALE GENOMIC DNA]</scope>
    <source>
        <strain evidence="3 4">WH 0003</strain>
    </source>
</reference>
<proteinExistence type="predicted"/>
<feature type="domain" description="L,D-TPase catalytic" evidence="2">
    <location>
        <begin position="62"/>
        <end position="173"/>
    </location>
</feature>
<dbReference type="RefSeq" id="WP_007305542.1">
    <property type="nucleotide sequence ID" value="NZ_AESD01000384.1"/>
</dbReference>
<evidence type="ECO:0000313" key="4">
    <source>
        <dbReference type="Proteomes" id="UP000003477"/>
    </source>
</evidence>
<dbReference type="Pfam" id="PF03734">
    <property type="entry name" value="YkuD"/>
    <property type="match status" value="1"/>
</dbReference>
<dbReference type="InterPro" id="IPR005490">
    <property type="entry name" value="LD_TPept_cat_dom"/>
</dbReference>
<evidence type="ECO:0000256" key="1">
    <source>
        <dbReference type="SAM" id="SignalP"/>
    </source>
</evidence>
<dbReference type="GO" id="GO:0016740">
    <property type="term" value="F:transferase activity"/>
    <property type="evidence" value="ECO:0007669"/>
    <property type="project" value="InterPro"/>
</dbReference>
<dbReference type="GeneID" id="88766295"/>